<reference evidence="2 3" key="1">
    <citation type="submission" date="2020-08" db="EMBL/GenBank/DDBJ databases">
        <title>Genome public.</title>
        <authorList>
            <person name="Liu C."/>
            <person name="Sun Q."/>
        </authorList>
    </citation>
    <scope>NUCLEOTIDE SEQUENCE [LARGE SCALE GENOMIC DNA]</scope>
    <source>
        <strain evidence="2 3">BX10</strain>
    </source>
</reference>
<protein>
    <recommendedName>
        <fullName evidence="4">DUF1490 domain-containing protein</fullName>
    </recommendedName>
</protein>
<name>A0ABR7NPX3_9FIRM</name>
<dbReference type="EMBL" id="JACRTJ010000006">
    <property type="protein sequence ID" value="MBC8598124.1"/>
    <property type="molecule type" value="Genomic_DNA"/>
</dbReference>
<sequence>MNGSHLKKLGIFAGGVLFGTAGLKVLGSKDAKKLYVNCLAAGLRARDCAMKTAESLQADAEDILAEAEEINRARAAAETEEYDSECQDSDCGEEASRS</sequence>
<evidence type="ECO:0000313" key="3">
    <source>
        <dbReference type="Proteomes" id="UP000647491"/>
    </source>
</evidence>
<dbReference type="Proteomes" id="UP000647491">
    <property type="component" value="Unassembled WGS sequence"/>
</dbReference>
<evidence type="ECO:0000313" key="2">
    <source>
        <dbReference type="EMBL" id="MBC8598124.1"/>
    </source>
</evidence>
<accession>A0ABR7NPX3</accession>
<dbReference type="RefSeq" id="WP_262426858.1">
    <property type="nucleotide sequence ID" value="NZ_JACRTJ010000006.1"/>
</dbReference>
<keyword evidence="3" id="KW-1185">Reference proteome</keyword>
<evidence type="ECO:0008006" key="4">
    <source>
        <dbReference type="Google" id="ProtNLM"/>
    </source>
</evidence>
<comment type="caution">
    <text evidence="2">The sequence shown here is derived from an EMBL/GenBank/DDBJ whole genome shotgun (WGS) entry which is preliminary data.</text>
</comment>
<feature type="compositionally biased region" description="Acidic residues" evidence="1">
    <location>
        <begin position="78"/>
        <end position="98"/>
    </location>
</feature>
<organism evidence="2 3">
    <name type="scientific">Enterocloster hominis</name>
    <name type="common">ex Liu et al. 2021</name>
    <dbReference type="NCBI Taxonomy" id="2763663"/>
    <lineage>
        <taxon>Bacteria</taxon>
        <taxon>Bacillati</taxon>
        <taxon>Bacillota</taxon>
        <taxon>Clostridia</taxon>
        <taxon>Lachnospirales</taxon>
        <taxon>Lachnospiraceae</taxon>
        <taxon>Enterocloster</taxon>
    </lineage>
</organism>
<gene>
    <name evidence="2" type="ORF">H8708_02605</name>
</gene>
<evidence type="ECO:0000256" key="1">
    <source>
        <dbReference type="SAM" id="MobiDB-lite"/>
    </source>
</evidence>
<proteinExistence type="predicted"/>
<dbReference type="InterPro" id="IPR046092">
    <property type="entry name" value="DUF6110"/>
</dbReference>
<dbReference type="Pfam" id="PF19605">
    <property type="entry name" value="DUF6110"/>
    <property type="match status" value="1"/>
</dbReference>
<feature type="region of interest" description="Disordered" evidence="1">
    <location>
        <begin position="74"/>
        <end position="98"/>
    </location>
</feature>